<dbReference type="InterPro" id="IPR001343">
    <property type="entry name" value="Hemolysn_Ca-bd"/>
</dbReference>
<dbReference type="PRINTS" id="PR00313">
    <property type="entry name" value="CABNDNGRPT"/>
</dbReference>
<reference evidence="1 2" key="2">
    <citation type="submission" date="2019-09" db="EMBL/GenBank/DDBJ databases">
        <authorList>
            <person name="Jin C."/>
        </authorList>
    </citation>
    <scope>NUCLEOTIDE SEQUENCE [LARGE SCALE GENOMIC DNA]</scope>
    <source>
        <strain evidence="1 2">BN130099</strain>
    </source>
</reference>
<accession>A0A5B1LM02</accession>
<dbReference type="Proteomes" id="UP000325003">
    <property type="component" value="Unassembled WGS sequence"/>
</dbReference>
<organism evidence="1 2">
    <name type="scientific">Nocardioides humilatus</name>
    <dbReference type="NCBI Taxonomy" id="2607660"/>
    <lineage>
        <taxon>Bacteria</taxon>
        <taxon>Bacillati</taxon>
        <taxon>Actinomycetota</taxon>
        <taxon>Actinomycetes</taxon>
        <taxon>Propionibacteriales</taxon>
        <taxon>Nocardioidaceae</taxon>
        <taxon>Nocardioides</taxon>
    </lineage>
</organism>
<keyword evidence="2" id="KW-1185">Reference proteome</keyword>
<dbReference type="SUPFAM" id="SSF51120">
    <property type="entry name" value="beta-Roll"/>
    <property type="match status" value="1"/>
</dbReference>
<evidence type="ECO:0000313" key="1">
    <source>
        <dbReference type="EMBL" id="KAA1421118.1"/>
    </source>
</evidence>
<name>A0A5B1LM02_9ACTN</name>
<dbReference type="Gene3D" id="2.150.10.10">
    <property type="entry name" value="Serralysin-like metalloprotease, C-terminal"/>
    <property type="match status" value="1"/>
</dbReference>
<dbReference type="InterPro" id="IPR011049">
    <property type="entry name" value="Serralysin-like_metalloprot_C"/>
</dbReference>
<comment type="caution">
    <text evidence="1">The sequence shown here is derived from an EMBL/GenBank/DDBJ whole genome shotgun (WGS) entry which is preliminary data.</text>
</comment>
<dbReference type="AlphaFoldDB" id="A0A5B1LM02"/>
<dbReference type="Pfam" id="PF00353">
    <property type="entry name" value="HemolysinCabind"/>
    <property type="match status" value="2"/>
</dbReference>
<proteinExistence type="predicted"/>
<dbReference type="GO" id="GO:0005509">
    <property type="term" value="F:calcium ion binding"/>
    <property type="evidence" value="ECO:0007669"/>
    <property type="project" value="InterPro"/>
</dbReference>
<sequence length="260" mass="27131">MGTQNDDFIWGTDGDDVIVGLSGDDEIYSFLGNDTVCGNSGEDASSDLGGDDVFIGGDGDDVVIGGRGDDIVRLGRGADHFEAWDDAEGYLQIFYGPGDDRDDGIKLPVGGTVNGGPGDDVIGVETVPDVPMSFVGGDGRDEGILHVDDSTGTAAMLLSQRTAEIRVGAGPVGRYSGWEETYLFGNHDWVYRGTNGHEGVTAVDGSLRARLYGGSDYAYAPGDRSSFVDGGAGYDYADGGSRAAPLICVSIEVSSCDRNR</sequence>
<dbReference type="EMBL" id="VUJV01000001">
    <property type="protein sequence ID" value="KAA1421118.1"/>
    <property type="molecule type" value="Genomic_DNA"/>
</dbReference>
<evidence type="ECO:0008006" key="3">
    <source>
        <dbReference type="Google" id="ProtNLM"/>
    </source>
</evidence>
<evidence type="ECO:0000313" key="2">
    <source>
        <dbReference type="Proteomes" id="UP000325003"/>
    </source>
</evidence>
<gene>
    <name evidence="1" type="ORF">F0U44_01995</name>
</gene>
<dbReference type="RefSeq" id="WP_149726578.1">
    <property type="nucleotide sequence ID" value="NZ_VUJV01000001.1"/>
</dbReference>
<protein>
    <recommendedName>
        <fullName evidence="3">Calcium-binding protein</fullName>
    </recommendedName>
</protein>
<reference evidence="1 2" key="1">
    <citation type="submission" date="2019-09" db="EMBL/GenBank/DDBJ databases">
        <title>Nocardioides panacisoli sp. nov., isolated from the soil of a ginseng field.</title>
        <authorList>
            <person name="Cho C."/>
        </authorList>
    </citation>
    <scope>NUCLEOTIDE SEQUENCE [LARGE SCALE GENOMIC DNA]</scope>
    <source>
        <strain evidence="1 2">BN130099</strain>
    </source>
</reference>